<dbReference type="EMBL" id="JBGCUC010000009">
    <property type="protein sequence ID" value="MFG6076996.1"/>
    <property type="molecule type" value="Genomic_DNA"/>
</dbReference>
<name>A0ABW7CNM4_9GAMM</name>
<sequence>MAKPWREVISSPQYQQLSPQQQSEAQEQYFNEVVAPRAGNSAAEARQQFYTAYPSALQQLENSATMWNDPPPLQKDNGWGDQARQTRRDELLGSVPEAGKGLAQFAVNVANIPNAVENAAGSAERWLGNKIGGKIGNALINDSNRPGLTDTIKSAGAWLGSQAGIVDGTYQPSVGFTLPDALRPQNEYAKLGAEIGPYLIPGIGAERTAAALGSVAGAGRAERFATKVADMLAENTAGALAHNSSADNPQSLATDLATGALASGAVRAAAPVVNATAGLIKRGMNVAKSVADSATQGAKAAEREASPAAIEAEAKKIFSPEEERMQDAVRDIANSKNPDLASSLRGLDAQPRQDVIAAAERLGVADDLLPSHMSGNAQYQAVEQAIKSRKGSALRVQEDQATMKLAQNAGDMIDEVAGMPDALAMNEYFIGKMNSRMASLERRSDGLYARVDKALPPGSQVEAHNTARHLEQQADELGGWENLDPIEQKVFKAVNPGPEGRLTYANLNKQRRMVGQALYKKSGPYKDADEAALSRLYAQLSEDQRAALGEVGSRRDFEVAQRLVQMRKNLEEQTINLRGKNLTGDVTTKASAALSAMAQGSGKSFRELMMNIPSRQMRTEIVATAIRDMLSAGKRGAEFNPGGYADWYQNLMKNGNIRLLEPHLPAETKKGLRDLYTVADAIRKAKLHEVTTGALNDFTKRFDRVTASHDMMAKYATKVGTMVGAQGGAFGALGGAAIGERIAEKARIAGGAASSEATEKLISSPAYQAAFRAQRSVAPGNNAMPAESQLRTSQEWRDFFASIPESDRRTIARVGLVGWLASDSK</sequence>
<organism evidence="2 3">
    <name type="scientific">Erwinia plantamica</name>
    <dbReference type="NCBI Taxonomy" id="3237104"/>
    <lineage>
        <taxon>Bacteria</taxon>
        <taxon>Pseudomonadati</taxon>
        <taxon>Pseudomonadota</taxon>
        <taxon>Gammaproteobacteria</taxon>
        <taxon>Enterobacterales</taxon>
        <taxon>Erwiniaceae</taxon>
        <taxon>Erwinia</taxon>
    </lineage>
</organism>
<evidence type="ECO:0000313" key="2">
    <source>
        <dbReference type="EMBL" id="MFG6076996.1"/>
    </source>
</evidence>
<accession>A0ABW7CNM4</accession>
<gene>
    <name evidence="2" type="ORF">AB3U87_11570</name>
</gene>
<protein>
    <submittedName>
        <fullName evidence="2">Uncharacterized protein</fullName>
    </submittedName>
</protein>
<evidence type="ECO:0000313" key="3">
    <source>
        <dbReference type="Proteomes" id="UP001605250"/>
    </source>
</evidence>
<dbReference type="Proteomes" id="UP001605250">
    <property type="component" value="Unassembled WGS sequence"/>
</dbReference>
<feature type="region of interest" description="Disordered" evidence="1">
    <location>
        <begin position="1"/>
        <end position="25"/>
    </location>
</feature>
<dbReference type="RefSeq" id="WP_394149085.1">
    <property type="nucleotide sequence ID" value="NZ_JBGCUC010000009.1"/>
</dbReference>
<comment type="caution">
    <text evidence="2">The sequence shown here is derived from an EMBL/GenBank/DDBJ whole genome shotgun (WGS) entry which is preliminary data.</text>
</comment>
<keyword evidence="3" id="KW-1185">Reference proteome</keyword>
<reference evidence="2 3" key="1">
    <citation type="submission" date="2024-07" db="EMBL/GenBank/DDBJ databases">
        <title>Novel bacterial strain Erwinia sp. OPT-41 promoting growth of various crops.</title>
        <authorList>
            <person name="Egorshina A."/>
            <person name="Lukyantsev M.A."/>
            <person name="Golubev S.N."/>
            <person name="Muratova A.Y."/>
            <person name="Bulygina E.A."/>
        </authorList>
    </citation>
    <scope>NUCLEOTIDE SEQUENCE [LARGE SCALE GENOMIC DNA]</scope>
    <source>
        <strain evidence="2 3">OPT-41</strain>
    </source>
</reference>
<evidence type="ECO:0000256" key="1">
    <source>
        <dbReference type="SAM" id="MobiDB-lite"/>
    </source>
</evidence>
<feature type="compositionally biased region" description="Low complexity" evidence="1">
    <location>
        <begin position="10"/>
        <end position="25"/>
    </location>
</feature>
<proteinExistence type="predicted"/>